<dbReference type="RefSeq" id="WP_210665577.1">
    <property type="nucleotide sequence ID" value="NZ_JAGFBV010000006.1"/>
</dbReference>
<dbReference type="AlphaFoldDB" id="A0A941AWB7"/>
<keyword evidence="3" id="KW-1185">Reference proteome</keyword>
<organism evidence="2 3">
    <name type="scientific">Flavobacterium geliluteum</name>
    <dbReference type="NCBI Taxonomy" id="2816120"/>
    <lineage>
        <taxon>Bacteria</taxon>
        <taxon>Pseudomonadati</taxon>
        <taxon>Bacteroidota</taxon>
        <taxon>Flavobacteriia</taxon>
        <taxon>Flavobacteriales</taxon>
        <taxon>Flavobacteriaceae</taxon>
        <taxon>Flavobacterium</taxon>
    </lineage>
</organism>
<sequence>MKLHLKNKIFRILCLPLLFISCSSDLDFNQVDDFKLEPIFVGNLVYFDVPANQFFDDGAEQAIAFDAQEFDVFKNKFFKDNLVKAEFNFEITNTINRPFTISLILLDNNDQQLQTLRYEAPAYSGTTTVLQFNEIFQNERLDLLKQTTKLAFLINLKAGPPLNENTTGTLKLRSSATAYTEIK</sequence>
<dbReference type="EMBL" id="JAGFBV010000006">
    <property type="protein sequence ID" value="MBP4137545.1"/>
    <property type="molecule type" value="Genomic_DNA"/>
</dbReference>
<evidence type="ECO:0008006" key="4">
    <source>
        <dbReference type="Google" id="ProtNLM"/>
    </source>
</evidence>
<evidence type="ECO:0000313" key="3">
    <source>
        <dbReference type="Proteomes" id="UP000675047"/>
    </source>
</evidence>
<feature type="chain" id="PRO_5037873749" description="DUF4843 domain-containing protein" evidence="1">
    <location>
        <begin position="27"/>
        <end position="183"/>
    </location>
</feature>
<evidence type="ECO:0000256" key="1">
    <source>
        <dbReference type="SAM" id="SignalP"/>
    </source>
</evidence>
<name>A0A941AWB7_9FLAO</name>
<evidence type="ECO:0000313" key="2">
    <source>
        <dbReference type="EMBL" id="MBP4137545.1"/>
    </source>
</evidence>
<dbReference type="Proteomes" id="UP000675047">
    <property type="component" value="Unassembled WGS sequence"/>
</dbReference>
<dbReference type="PROSITE" id="PS51257">
    <property type="entry name" value="PROKAR_LIPOPROTEIN"/>
    <property type="match status" value="1"/>
</dbReference>
<protein>
    <recommendedName>
        <fullName evidence="4">DUF4843 domain-containing protein</fullName>
    </recommendedName>
</protein>
<feature type="signal peptide" evidence="1">
    <location>
        <begin position="1"/>
        <end position="26"/>
    </location>
</feature>
<keyword evidence="1" id="KW-0732">Signal</keyword>
<proteinExistence type="predicted"/>
<accession>A0A941AWB7</accession>
<comment type="caution">
    <text evidence="2">The sequence shown here is derived from an EMBL/GenBank/DDBJ whole genome shotgun (WGS) entry which is preliminary data.</text>
</comment>
<gene>
    <name evidence="2" type="ORF">J3495_05550</name>
</gene>
<reference evidence="2 3" key="1">
    <citation type="submission" date="2021-03" db="EMBL/GenBank/DDBJ databases">
        <title>Flavobacterium Flabelliformis Sp. Nov. And Flavobacterium Geliluteum Sp. Nov., Two Novel Multidrug Resistant Psychrophilic Species Isolated From Antarctica.</title>
        <authorList>
            <person name="Kralova S."/>
            <person name="Busse H.J."/>
            <person name="Bezdicek M."/>
            <person name="Nykrynova M."/>
            <person name="Kroupova E."/>
            <person name="Krsek D."/>
            <person name="Sedlacek I."/>
        </authorList>
    </citation>
    <scope>NUCLEOTIDE SEQUENCE [LARGE SCALE GENOMIC DNA]</scope>
    <source>
        <strain evidence="2 3">P7388</strain>
    </source>
</reference>